<dbReference type="InterPro" id="IPR010795">
    <property type="entry name" value="Prenylcys_lyase"/>
</dbReference>
<evidence type="ECO:0000256" key="1">
    <source>
        <dbReference type="ARBA" id="ARBA00001974"/>
    </source>
</evidence>
<evidence type="ECO:0000259" key="10">
    <source>
        <dbReference type="Pfam" id="PF07156"/>
    </source>
</evidence>
<evidence type="ECO:0000256" key="2">
    <source>
        <dbReference type="ARBA" id="ARBA00009967"/>
    </source>
</evidence>
<dbReference type="EMBL" id="ML996112">
    <property type="protein sequence ID" value="KAF2738016.1"/>
    <property type="molecule type" value="Genomic_DNA"/>
</dbReference>
<dbReference type="SUPFAM" id="SSF51905">
    <property type="entry name" value="FAD/NAD(P)-binding domain"/>
    <property type="match status" value="1"/>
</dbReference>
<dbReference type="InterPro" id="IPR017046">
    <property type="entry name" value="Prenylcysteine_Oxase1"/>
</dbReference>
<dbReference type="Gene3D" id="3.50.50.60">
    <property type="entry name" value="FAD/NAD(P)-binding domain"/>
    <property type="match status" value="2"/>
</dbReference>
<dbReference type="PANTHER" id="PTHR15944">
    <property type="entry name" value="FARNESYLCYSTEINE LYASE"/>
    <property type="match status" value="1"/>
</dbReference>
<feature type="region of interest" description="Disordered" evidence="8">
    <location>
        <begin position="506"/>
        <end position="545"/>
    </location>
</feature>
<comment type="caution">
    <text evidence="11">The sequence shown here is derived from an EMBL/GenBank/DDBJ whole genome shotgun (WGS) entry which is preliminary data.</text>
</comment>
<feature type="chain" id="PRO_5040319896" evidence="9">
    <location>
        <begin position="18"/>
        <end position="545"/>
    </location>
</feature>
<comment type="similarity">
    <text evidence="2">Belongs to the prenylcysteine oxidase family.</text>
</comment>
<evidence type="ECO:0000256" key="5">
    <source>
        <dbReference type="ARBA" id="ARBA00022827"/>
    </source>
</evidence>
<reference evidence="11" key="1">
    <citation type="journal article" date="2020" name="Stud. Mycol.">
        <title>101 Dothideomycetes genomes: a test case for predicting lifestyles and emergence of pathogens.</title>
        <authorList>
            <person name="Haridas S."/>
            <person name="Albert R."/>
            <person name="Binder M."/>
            <person name="Bloem J."/>
            <person name="Labutti K."/>
            <person name="Salamov A."/>
            <person name="Andreopoulos B."/>
            <person name="Baker S."/>
            <person name="Barry K."/>
            <person name="Bills G."/>
            <person name="Bluhm B."/>
            <person name="Cannon C."/>
            <person name="Castanera R."/>
            <person name="Culley D."/>
            <person name="Daum C."/>
            <person name="Ezra D."/>
            <person name="Gonzalez J."/>
            <person name="Henrissat B."/>
            <person name="Kuo A."/>
            <person name="Liang C."/>
            <person name="Lipzen A."/>
            <person name="Lutzoni F."/>
            <person name="Magnuson J."/>
            <person name="Mondo S."/>
            <person name="Nolan M."/>
            <person name="Ohm R."/>
            <person name="Pangilinan J."/>
            <person name="Park H.-J."/>
            <person name="Ramirez L."/>
            <person name="Alfaro M."/>
            <person name="Sun H."/>
            <person name="Tritt A."/>
            <person name="Yoshinaga Y."/>
            <person name="Zwiers L.-H."/>
            <person name="Turgeon B."/>
            <person name="Goodwin S."/>
            <person name="Spatafora J."/>
            <person name="Crous P."/>
            <person name="Grigoriev I."/>
        </authorList>
    </citation>
    <scope>NUCLEOTIDE SEQUENCE</scope>
    <source>
        <strain evidence="11">CBS 125425</strain>
    </source>
</reference>
<keyword evidence="7" id="KW-0325">Glycoprotein</keyword>
<evidence type="ECO:0000256" key="8">
    <source>
        <dbReference type="SAM" id="MobiDB-lite"/>
    </source>
</evidence>
<dbReference type="PIRSF" id="PIRSF036292">
    <property type="entry name" value="Prenylcysteine_oxidase"/>
    <property type="match status" value="1"/>
</dbReference>
<evidence type="ECO:0000313" key="11">
    <source>
        <dbReference type="EMBL" id="KAF2738016.1"/>
    </source>
</evidence>
<accession>A0A9P4V611</accession>
<keyword evidence="3" id="KW-0285">Flavoprotein</keyword>
<evidence type="ECO:0000256" key="3">
    <source>
        <dbReference type="ARBA" id="ARBA00022630"/>
    </source>
</evidence>
<dbReference type="Pfam" id="PF07156">
    <property type="entry name" value="Prenylcys_lyase"/>
    <property type="match status" value="1"/>
</dbReference>
<organism evidence="11 12">
    <name type="scientific">Polyplosphaeria fusca</name>
    <dbReference type="NCBI Taxonomy" id="682080"/>
    <lineage>
        <taxon>Eukaryota</taxon>
        <taxon>Fungi</taxon>
        <taxon>Dikarya</taxon>
        <taxon>Ascomycota</taxon>
        <taxon>Pezizomycotina</taxon>
        <taxon>Dothideomycetes</taxon>
        <taxon>Pleosporomycetidae</taxon>
        <taxon>Pleosporales</taxon>
        <taxon>Tetraplosphaeriaceae</taxon>
        <taxon>Polyplosphaeria</taxon>
    </lineage>
</organism>
<dbReference type="GO" id="GO:0001735">
    <property type="term" value="F:prenylcysteine oxidase activity"/>
    <property type="evidence" value="ECO:0007669"/>
    <property type="project" value="InterPro"/>
</dbReference>
<dbReference type="OrthoDB" id="437369at2759"/>
<feature type="compositionally biased region" description="Basic and acidic residues" evidence="8">
    <location>
        <begin position="511"/>
        <end position="539"/>
    </location>
</feature>
<name>A0A9P4V611_9PLEO</name>
<evidence type="ECO:0000256" key="4">
    <source>
        <dbReference type="ARBA" id="ARBA00022729"/>
    </source>
</evidence>
<gene>
    <name evidence="11" type="ORF">EJ04DRAFT_574246</name>
</gene>
<proteinExistence type="inferred from homology"/>
<evidence type="ECO:0000256" key="9">
    <source>
        <dbReference type="SAM" id="SignalP"/>
    </source>
</evidence>
<evidence type="ECO:0000256" key="7">
    <source>
        <dbReference type="ARBA" id="ARBA00023180"/>
    </source>
</evidence>
<evidence type="ECO:0000313" key="12">
    <source>
        <dbReference type="Proteomes" id="UP000799444"/>
    </source>
</evidence>
<dbReference type="GO" id="GO:0030328">
    <property type="term" value="P:prenylcysteine catabolic process"/>
    <property type="evidence" value="ECO:0007669"/>
    <property type="project" value="InterPro"/>
</dbReference>
<dbReference type="AlphaFoldDB" id="A0A9P4V611"/>
<dbReference type="InterPro" id="IPR036188">
    <property type="entry name" value="FAD/NAD-bd_sf"/>
</dbReference>
<keyword evidence="4 9" id="KW-0732">Signal</keyword>
<keyword evidence="12" id="KW-1185">Reference proteome</keyword>
<sequence length="545" mass="59961">MLLLDVFLVLLLPTSAALRSSGEAALDELIAPEMPRKRVAIIGAGAGGASTAFHLSQNAKDAGIPTDITIFERSSHIGGRTTTVNAWSDPTTPIELGASIFVEVNTILHDAAKHFNLSTSSAEIPKAEGMPDLGVWNGEEFVLITSNEDGWWEKAKLLWRYGLAPIRTNSLMKSTVGKFLKMYEEPLFPWKSLSEAAEEVGLRDVTAVTGRQFLEANGIGAKFADEVIQASTRVNYASNIALIHGLETMVCMATNGAMSIKGGNWQIFAHMLKDSATTHLNTTITKISKQDDDTFSLTTSSGDTSTFDHVVLSAPLQFSNLEIEPAPKHTPDHIPYVKLHVTLFASPNKLDPAAFNMEPGKVVPQYVLTTLADGEDYGSSPNGVGKAGFFSISVSGSGLNPKSSPPYRPEYIYKIFSPLRIDSEFLSKILGTKVPEHEQEDNGPVTWIYHKVYYSYPYEYPRVTFEEIKLDDKLWYTSGIESFISTMETSALMGKNVAKLMVNEWSEEQSDGQKEASGELKMQDEGEWRFGSLRDEQQKPIKAKL</sequence>
<keyword evidence="5" id="KW-0274">FAD</keyword>
<dbReference type="GO" id="GO:0030327">
    <property type="term" value="P:prenylated protein catabolic process"/>
    <property type="evidence" value="ECO:0007669"/>
    <property type="project" value="TreeGrafter"/>
</dbReference>
<comment type="cofactor">
    <cofactor evidence="1">
        <name>FAD</name>
        <dbReference type="ChEBI" id="CHEBI:57692"/>
    </cofactor>
</comment>
<dbReference type="Proteomes" id="UP000799444">
    <property type="component" value="Unassembled WGS sequence"/>
</dbReference>
<feature type="domain" description="Prenylcysteine lyase" evidence="10">
    <location>
        <begin position="148"/>
        <end position="509"/>
    </location>
</feature>
<dbReference type="PANTHER" id="PTHR15944:SF0">
    <property type="entry name" value="PRENYLCYSTEINE LYASE DOMAIN-CONTAINING PROTEIN"/>
    <property type="match status" value="1"/>
</dbReference>
<evidence type="ECO:0000256" key="6">
    <source>
        <dbReference type="ARBA" id="ARBA00023002"/>
    </source>
</evidence>
<dbReference type="Pfam" id="PF13450">
    <property type="entry name" value="NAD_binding_8"/>
    <property type="match status" value="1"/>
</dbReference>
<feature type="signal peptide" evidence="9">
    <location>
        <begin position="1"/>
        <end position="17"/>
    </location>
</feature>
<protein>
    <submittedName>
        <fullName evidence="11">Prenylcysteine oxidase</fullName>
    </submittedName>
</protein>
<keyword evidence="6" id="KW-0560">Oxidoreductase</keyword>